<evidence type="ECO:0000256" key="3">
    <source>
        <dbReference type="ARBA" id="ARBA00022833"/>
    </source>
</evidence>
<dbReference type="PANTHER" id="PTHR33337:SF40">
    <property type="entry name" value="CENP-V_GFA DOMAIN-CONTAINING PROTEIN-RELATED"/>
    <property type="match status" value="1"/>
</dbReference>
<proteinExistence type="inferred from homology"/>
<dbReference type="Proteomes" id="UP000428330">
    <property type="component" value="Chromosome"/>
</dbReference>
<keyword evidence="3" id="KW-0862">Zinc</keyword>
<gene>
    <name evidence="6" type="ORF">EI983_15180</name>
</gene>
<dbReference type="OrthoDB" id="9807246at2"/>
<dbReference type="RefSeq" id="WP_157708217.1">
    <property type="nucleotide sequence ID" value="NZ_CP034348.1"/>
</dbReference>
<keyword evidence="7" id="KW-1185">Reference proteome</keyword>
<keyword evidence="4" id="KW-0456">Lyase</keyword>
<evidence type="ECO:0000313" key="7">
    <source>
        <dbReference type="Proteomes" id="UP000428330"/>
    </source>
</evidence>
<dbReference type="Gene3D" id="3.90.1590.10">
    <property type="entry name" value="glutathione-dependent formaldehyde- activating enzyme (gfa)"/>
    <property type="match status" value="1"/>
</dbReference>
<name>A0A6I6IVU3_9RHOB</name>
<dbReference type="GO" id="GO:0046872">
    <property type="term" value="F:metal ion binding"/>
    <property type="evidence" value="ECO:0007669"/>
    <property type="project" value="UniProtKB-KW"/>
</dbReference>
<accession>A0A6I6IVU3</accession>
<dbReference type="InterPro" id="IPR011057">
    <property type="entry name" value="Mss4-like_sf"/>
</dbReference>
<dbReference type="EMBL" id="CP034348">
    <property type="protein sequence ID" value="QGX99536.1"/>
    <property type="molecule type" value="Genomic_DNA"/>
</dbReference>
<reference evidence="7" key="1">
    <citation type="submission" date="2018-12" db="EMBL/GenBank/DDBJ databases">
        <title>Complete genome sequence of Roseovarius sp. MME-070.</title>
        <authorList>
            <person name="Nam Y.-D."/>
            <person name="Kang J."/>
            <person name="Chung W.-H."/>
            <person name="Park Y.S."/>
        </authorList>
    </citation>
    <scope>NUCLEOTIDE SEQUENCE [LARGE SCALE GENOMIC DNA]</scope>
    <source>
        <strain evidence="7">MME-070</strain>
    </source>
</reference>
<dbReference type="Pfam" id="PF04828">
    <property type="entry name" value="GFA"/>
    <property type="match status" value="1"/>
</dbReference>
<evidence type="ECO:0000256" key="1">
    <source>
        <dbReference type="ARBA" id="ARBA00005495"/>
    </source>
</evidence>
<evidence type="ECO:0000256" key="2">
    <source>
        <dbReference type="ARBA" id="ARBA00022723"/>
    </source>
</evidence>
<keyword evidence="2" id="KW-0479">Metal-binding</keyword>
<protein>
    <submittedName>
        <fullName evidence="6">GFA family protein</fullName>
    </submittedName>
</protein>
<comment type="similarity">
    <text evidence="1">Belongs to the Gfa family.</text>
</comment>
<evidence type="ECO:0000313" key="6">
    <source>
        <dbReference type="EMBL" id="QGX99536.1"/>
    </source>
</evidence>
<evidence type="ECO:0000259" key="5">
    <source>
        <dbReference type="PROSITE" id="PS51891"/>
    </source>
</evidence>
<dbReference type="KEGG" id="rom:EI983_15180"/>
<organism evidence="6 7">
    <name type="scientific">Roseovarius faecimaris</name>
    <dbReference type="NCBI Taxonomy" id="2494550"/>
    <lineage>
        <taxon>Bacteria</taxon>
        <taxon>Pseudomonadati</taxon>
        <taxon>Pseudomonadota</taxon>
        <taxon>Alphaproteobacteria</taxon>
        <taxon>Rhodobacterales</taxon>
        <taxon>Roseobacteraceae</taxon>
        <taxon>Roseovarius</taxon>
    </lineage>
</organism>
<dbReference type="InterPro" id="IPR006913">
    <property type="entry name" value="CENP-V/GFA"/>
</dbReference>
<evidence type="ECO:0000256" key="4">
    <source>
        <dbReference type="ARBA" id="ARBA00023239"/>
    </source>
</evidence>
<feature type="domain" description="CENP-V/GFA" evidence="5">
    <location>
        <begin position="2"/>
        <end position="116"/>
    </location>
</feature>
<dbReference type="AlphaFoldDB" id="A0A6I6IVU3"/>
<dbReference type="PANTHER" id="PTHR33337">
    <property type="entry name" value="GFA DOMAIN-CONTAINING PROTEIN"/>
    <property type="match status" value="1"/>
</dbReference>
<sequence>MVTGSCLCGAVSFTLRGPLRDVLGCHCGQCRKQTGHFWAATSVPDEALEMTHQDGLAWYRASDTVQRGFCRECGATLFWKPDNAPRIAVGVGGLEQPTGLKMTSHVFVADKGDYYEIADGLPQHERFSGGEDA</sequence>
<dbReference type="SUPFAM" id="SSF51316">
    <property type="entry name" value="Mss4-like"/>
    <property type="match status" value="1"/>
</dbReference>
<dbReference type="PROSITE" id="PS51891">
    <property type="entry name" value="CENP_V_GFA"/>
    <property type="match status" value="1"/>
</dbReference>
<dbReference type="GO" id="GO:0016846">
    <property type="term" value="F:carbon-sulfur lyase activity"/>
    <property type="evidence" value="ECO:0007669"/>
    <property type="project" value="InterPro"/>
</dbReference>